<protein>
    <recommendedName>
        <fullName evidence="2">Glutaredoxin</fullName>
    </recommendedName>
</protein>
<gene>
    <name evidence="1" type="ORF">ENL21_03305</name>
</gene>
<proteinExistence type="predicted"/>
<accession>A0A7V5H5D5</accession>
<organism evidence="1">
    <name type="scientific">Caldithrix abyssi</name>
    <dbReference type="NCBI Taxonomy" id="187145"/>
    <lineage>
        <taxon>Bacteria</taxon>
        <taxon>Pseudomonadati</taxon>
        <taxon>Calditrichota</taxon>
        <taxon>Calditrichia</taxon>
        <taxon>Calditrichales</taxon>
        <taxon>Calditrichaceae</taxon>
        <taxon>Caldithrix</taxon>
    </lineage>
</organism>
<comment type="caution">
    <text evidence="1">The sequence shown here is derived from an EMBL/GenBank/DDBJ whole genome shotgun (WGS) entry which is preliminary data.</text>
</comment>
<evidence type="ECO:0000313" key="1">
    <source>
        <dbReference type="EMBL" id="HHE54783.1"/>
    </source>
</evidence>
<name>A0A7V5H5D5_CALAY</name>
<dbReference type="Proteomes" id="UP000886111">
    <property type="component" value="Unassembled WGS sequence"/>
</dbReference>
<sequence>MRIQLIGTKDDPVFQELREKILKAIHDLGINAVLDEISNLEEMENLPIAVYPALLINQKPIASGHPLSYNKIKQVILEAVIEEAAKSKTSNPKVLVLRTRRCRKSDIIIRFLEQEKIPHEVKYLGDDSEAQELAQKYK</sequence>
<feature type="non-terminal residue" evidence="1">
    <location>
        <position position="138"/>
    </location>
</feature>
<reference evidence="1" key="1">
    <citation type="journal article" date="2020" name="mSystems">
        <title>Genome- and Community-Level Interaction Insights into Carbon Utilization and Element Cycling Functions of Hydrothermarchaeota in Hydrothermal Sediment.</title>
        <authorList>
            <person name="Zhou Z."/>
            <person name="Liu Y."/>
            <person name="Xu W."/>
            <person name="Pan J."/>
            <person name="Luo Z.H."/>
            <person name="Li M."/>
        </authorList>
    </citation>
    <scope>NUCLEOTIDE SEQUENCE [LARGE SCALE GENOMIC DNA]</scope>
    <source>
        <strain evidence="1">HyVt-76</strain>
    </source>
</reference>
<dbReference type="AlphaFoldDB" id="A0A7V5H5D5"/>
<evidence type="ECO:0008006" key="2">
    <source>
        <dbReference type="Google" id="ProtNLM"/>
    </source>
</evidence>
<dbReference type="Gene3D" id="3.40.30.10">
    <property type="entry name" value="Glutaredoxin"/>
    <property type="match status" value="1"/>
</dbReference>
<dbReference type="EMBL" id="DRTD01000237">
    <property type="protein sequence ID" value="HHE54783.1"/>
    <property type="molecule type" value="Genomic_DNA"/>
</dbReference>